<dbReference type="EMBL" id="JARBJD010000421">
    <property type="protein sequence ID" value="KAK2942254.1"/>
    <property type="molecule type" value="Genomic_DNA"/>
</dbReference>
<keyword evidence="2" id="KW-1185">Reference proteome</keyword>
<sequence length="90" mass="9710">MDGFTIFDKSRSNFCSIHSNLDKGAAISATVSSTYSASISSPTFKSCKLSDGCEEGGAIHLFLETDKADFLLSNLQFTSNEANKVEDVFI</sequence>
<organism evidence="1 2">
    <name type="scientific">Blattamonas nauphoetae</name>
    <dbReference type="NCBI Taxonomy" id="2049346"/>
    <lineage>
        <taxon>Eukaryota</taxon>
        <taxon>Metamonada</taxon>
        <taxon>Preaxostyla</taxon>
        <taxon>Oxymonadida</taxon>
        <taxon>Blattamonas</taxon>
    </lineage>
</organism>
<dbReference type="Proteomes" id="UP001281761">
    <property type="component" value="Unassembled WGS sequence"/>
</dbReference>
<name>A0ABQ9WRX5_9EUKA</name>
<evidence type="ECO:0000313" key="1">
    <source>
        <dbReference type="EMBL" id="KAK2942254.1"/>
    </source>
</evidence>
<evidence type="ECO:0000313" key="2">
    <source>
        <dbReference type="Proteomes" id="UP001281761"/>
    </source>
</evidence>
<comment type="caution">
    <text evidence="1">The sequence shown here is derived from an EMBL/GenBank/DDBJ whole genome shotgun (WGS) entry which is preliminary data.</text>
</comment>
<protein>
    <submittedName>
        <fullName evidence="1">Uncharacterized protein</fullName>
    </submittedName>
</protein>
<gene>
    <name evidence="1" type="ORF">BLNAU_22823</name>
</gene>
<proteinExistence type="predicted"/>
<accession>A0ABQ9WRX5</accession>
<reference evidence="1 2" key="1">
    <citation type="journal article" date="2022" name="bioRxiv">
        <title>Genomics of Preaxostyla Flagellates Illuminates Evolutionary Transitions and the Path Towards Mitochondrial Loss.</title>
        <authorList>
            <person name="Novak L.V.F."/>
            <person name="Treitli S.C."/>
            <person name="Pyrih J."/>
            <person name="Halakuc P."/>
            <person name="Pipaliya S.V."/>
            <person name="Vacek V."/>
            <person name="Brzon O."/>
            <person name="Soukal P."/>
            <person name="Eme L."/>
            <person name="Dacks J.B."/>
            <person name="Karnkowska A."/>
            <person name="Elias M."/>
            <person name="Hampl V."/>
        </authorList>
    </citation>
    <scope>NUCLEOTIDE SEQUENCE [LARGE SCALE GENOMIC DNA]</scope>
    <source>
        <strain evidence="1">NAU3</strain>
        <tissue evidence="1">Gut</tissue>
    </source>
</reference>